<name>A0A0W0TDT2_9GAMM</name>
<evidence type="ECO:0000256" key="1">
    <source>
        <dbReference type="ARBA" id="ARBA00022658"/>
    </source>
</evidence>
<evidence type="ECO:0000259" key="3">
    <source>
        <dbReference type="PROSITE" id="PS50009"/>
    </source>
</evidence>
<dbReference type="SUPFAM" id="SSF48366">
    <property type="entry name" value="Ras GEF"/>
    <property type="match status" value="1"/>
</dbReference>
<keyword evidence="5" id="KW-1185">Reference proteome</keyword>
<dbReference type="InterPro" id="IPR008937">
    <property type="entry name" value="Ras-like_GEF"/>
</dbReference>
<evidence type="ECO:0000313" key="4">
    <source>
        <dbReference type="EMBL" id="KTC93755.1"/>
    </source>
</evidence>
<sequence length="716" mass="82963">MKRSTKKEKKTNLAELSNLQKKYMDEYKEQNKFFDSELLEITELDELERFQKRASKTLLVLKNRYEEIQAYAEVFAPKHSSPSKTQIEFKAAKPDSKAFYEQINQRKQEIKTKRDPAKILKRLNEHLHANTFDMQAYNEFLINPAVKNKIRFNPIFASRVEKLNKQVITGYANSIAALDQKLFLQISTDELFSPPWKPEECPSMAAFTDQNVNLTNYISSLVLNASSMEERTLIVDRWIWVAYSLYHEHKDLSGCQAILTGLSTTEVSRLKKTFDGLNPETEQVFAKLNETMFPHRATALGPVLSQQQAAIPSMALIRRDITFLEDGNRYLEKIKDPSERRLEMASRTSGGRKMMLTLNKLQTERTHFPIPNDTDAQLDTILIDMLNNGFFYDQDESHELSTQIEPLGNDLETAKPVNFGRVLKSSTSSNSSQPTIQRQMLEELIRDLNRYLIADVSRYLKDKKQSDVFVMDENYVIDWEKENSQLELLNREKEAHIETLEWLLKDEPKKSLVKEGNKLLQTLQDLDYKQLKMQNLEAKLFVNLYKLKIEFGTLSRLNPDPSNKQRLEDIETEVAKINELVETCELSPSLKTSLSAFNIEISTFRQLVNKAEEKQEEKENNEASIPDWRSNRSSQDHTSKNRYSLLFSQDNNAGKERESSVSELKDKKISSTEQRLQTMQKRYSLLYSQLHSQINRDTGKDKEVSVEPTFVAAHCP</sequence>
<feature type="compositionally biased region" description="Basic and acidic residues" evidence="2">
    <location>
        <begin position="612"/>
        <end position="621"/>
    </location>
</feature>
<dbReference type="PANTHER" id="PTHR23113">
    <property type="entry name" value="GUANINE NUCLEOTIDE EXCHANGE FACTOR"/>
    <property type="match status" value="1"/>
</dbReference>
<dbReference type="Proteomes" id="UP000054736">
    <property type="component" value="Unassembled WGS sequence"/>
</dbReference>
<accession>A0A0W0TDT2</accession>
<feature type="region of interest" description="Disordered" evidence="2">
    <location>
        <begin position="612"/>
        <end position="672"/>
    </location>
</feature>
<dbReference type="EMBL" id="LNXY01000001">
    <property type="protein sequence ID" value="KTC93755.1"/>
    <property type="molecule type" value="Genomic_DNA"/>
</dbReference>
<feature type="compositionally biased region" description="Basic and acidic residues" evidence="2">
    <location>
        <begin position="653"/>
        <end position="670"/>
    </location>
</feature>
<dbReference type="OrthoDB" id="5649485at2"/>
<reference evidence="4 5" key="1">
    <citation type="submission" date="2015-11" db="EMBL/GenBank/DDBJ databases">
        <title>Genomic analysis of 38 Legionella species identifies large and diverse effector repertoires.</title>
        <authorList>
            <person name="Burstein D."/>
            <person name="Amaro F."/>
            <person name="Zusman T."/>
            <person name="Lifshitz Z."/>
            <person name="Cohen O."/>
            <person name="Gilbert J.A."/>
            <person name="Pupko T."/>
            <person name="Shuman H.A."/>
            <person name="Segal G."/>
        </authorList>
    </citation>
    <scope>NUCLEOTIDE SEQUENCE [LARGE SCALE GENOMIC DNA]</scope>
    <source>
        <strain evidence="4 5">ATCC 700990</strain>
    </source>
</reference>
<dbReference type="Pfam" id="PF00617">
    <property type="entry name" value="RasGEF"/>
    <property type="match status" value="1"/>
</dbReference>
<comment type="caution">
    <text evidence="4">The sequence shown here is derived from an EMBL/GenBank/DDBJ whole genome shotgun (WGS) entry which is preliminary data.</text>
</comment>
<dbReference type="InterPro" id="IPR036964">
    <property type="entry name" value="RASGEF_cat_dom_sf"/>
</dbReference>
<evidence type="ECO:0000313" key="5">
    <source>
        <dbReference type="Proteomes" id="UP000054736"/>
    </source>
</evidence>
<feature type="domain" description="Ras-GEF" evidence="3">
    <location>
        <begin position="167"/>
        <end position="407"/>
    </location>
</feature>
<dbReference type="PANTHER" id="PTHR23113:SF99">
    <property type="entry name" value="RASGEF DOMAIN-CONTAINING PROTEIN"/>
    <property type="match status" value="1"/>
</dbReference>
<dbReference type="STRING" id="1212489.Ldro_0105"/>
<protein>
    <submittedName>
        <fullName evidence="4">RasGEF domain protein</fullName>
    </submittedName>
</protein>
<evidence type="ECO:0000256" key="2">
    <source>
        <dbReference type="SAM" id="MobiDB-lite"/>
    </source>
</evidence>
<dbReference type="PATRIC" id="fig|1212489.4.peg.106"/>
<dbReference type="SMART" id="SM00147">
    <property type="entry name" value="RasGEF"/>
    <property type="match status" value="1"/>
</dbReference>
<organism evidence="4 5">
    <name type="scientific">Legionella drozanskii LLAP-1</name>
    <dbReference type="NCBI Taxonomy" id="1212489"/>
    <lineage>
        <taxon>Bacteria</taxon>
        <taxon>Pseudomonadati</taxon>
        <taxon>Pseudomonadota</taxon>
        <taxon>Gammaproteobacteria</taxon>
        <taxon>Legionellales</taxon>
        <taxon>Legionellaceae</taxon>
        <taxon>Legionella</taxon>
    </lineage>
</organism>
<dbReference type="RefSeq" id="WP_058494469.1">
    <property type="nucleotide sequence ID" value="NZ_CAAAIU010000006.1"/>
</dbReference>
<dbReference type="InterPro" id="IPR023578">
    <property type="entry name" value="Ras_GEF_dom_sf"/>
</dbReference>
<gene>
    <name evidence="4" type="ORF">Ldro_0105</name>
</gene>
<proteinExistence type="predicted"/>
<dbReference type="GO" id="GO:0007264">
    <property type="term" value="P:small GTPase-mediated signal transduction"/>
    <property type="evidence" value="ECO:0007669"/>
    <property type="project" value="InterPro"/>
</dbReference>
<dbReference type="Gene3D" id="1.10.840.10">
    <property type="entry name" value="Ras guanine-nucleotide exchange factors catalytic domain"/>
    <property type="match status" value="1"/>
</dbReference>
<keyword evidence="1" id="KW-0344">Guanine-nucleotide releasing factor</keyword>
<dbReference type="InterPro" id="IPR001895">
    <property type="entry name" value="RASGEF_cat_dom"/>
</dbReference>
<dbReference type="PROSITE" id="PS50009">
    <property type="entry name" value="RASGEF_CAT"/>
    <property type="match status" value="1"/>
</dbReference>
<dbReference type="AlphaFoldDB" id="A0A0W0TDT2"/>
<dbReference type="GO" id="GO:0005085">
    <property type="term" value="F:guanyl-nucleotide exchange factor activity"/>
    <property type="evidence" value="ECO:0007669"/>
    <property type="project" value="UniProtKB-KW"/>
</dbReference>